<dbReference type="AlphaFoldDB" id="A0AAV9HQR8"/>
<evidence type="ECO:0000256" key="2">
    <source>
        <dbReference type="ARBA" id="ARBA00023242"/>
    </source>
</evidence>
<organism evidence="4 5">
    <name type="scientific">Cladorrhinum samala</name>
    <dbReference type="NCBI Taxonomy" id="585594"/>
    <lineage>
        <taxon>Eukaryota</taxon>
        <taxon>Fungi</taxon>
        <taxon>Dikarya</taxon>
        <taxon>Ascomycota</taxon>
        <taxon>Pezizomycotina</taxon>
        <taxon>Sordariomycetes</taxon>
        <taxon>Sordariomycetidae</taxon>
        <taxon>Sordariales</taxon>
        <taxon>Podosporaceae</taxon>
        <taxon>Cladorrhinum</taxon>
    </lineage>
</organism>
<gene>
    <name evidence="4" type="ORF">QBC42DRAFT_345890</name>
</gene>
<dbReference type="SMART" id="SM00066">
    <property type="entry name" value="GAL4"/>
    <property type="match status" value="1"/>
</dbReference>
<dbReference type="PANTHER" id="PTHR31668:SF28">
    <property type="entry name" value="ZN(II)2CYS6 TRANSCRIPTION FACTOR (EUROFUNG)"/>
    <property type="match status" value="1"/>
</dbReference>
<dbReference type="SMART" id="SM00906">
    <property type="entry name" value="Fungal_trans"/>
    <property type="match status" value="1"/>
</dbReference>
<sequence length="551" mass="60496">MATQQRRIGSRSCDACRIRKVKCTEAAPCQRCVAAGVDCTFNKIQAQRGPRGLRARTLQQIQKATYQQQQPPPPLHPAGTTPGIPTESLIVRLCIYRLRLFPVWPIVAVEEVIGALNAEAKHDGTYVLAAALAAATMAQLKLDRFKDADINDSITAADFHNECLRRRGGLSSASASLDRIRTSFFLHIYHENQIPGGTESLLYLREAITLAQIMGLHRPSSYLALDRTEDRLRRRILWLLFATERGVAMLHRLPVVLRSAGELPPLDIEGSDDRPDVLPAFKRLVNLFWIFDQSRAFDILQQDGLDSGADGSDPLDLPASHEVLGALQRRLQEVSVAEVGDEGSDVQKADICTTRQWMQILIWRAMLRSGYWGGGSTAAAIAGPVQIAQQLLEDISRLPRTALEAHGPGLEFKIYEIASAVADSLNFSDPHPSDILLRLQRFLATSRGGNTNLAALLAARIAQSQLPPEVQQPELSYGAEETHIVEEITDDDDNDGRASGDSLDCPPSPWQSLVAAVELEQQSLTFPDSLADMAWLLPPDSTSSTPSANKE</sequence>
<dbReference type="CDD" id="cd00067">
    <property type="entry name" value="GAL4"/>
    <property type="match status" value="1"/>
</dbReference>
<keyword evidence="2" id="KW-0539">Nucleus</keyword>
<dbReference type="GO" id="GO:0006351">
    <property type="term" value="P:DNA-templated transcription"/>
    <property type="evidence" value="ECO:0007669"/>
    <property type="project" value="InterPro"/>
</dbReference>
<reference evidence="4" key="1">
    <citation type="journal article" date="2023" name="Mol. Phylogenet. Evol.">
        <title>Genome-scale phylogeny and comparative genomics of the fungal order Sordariales.</title>
        <authorList>
            <person name="Hensen N."/>
            <person name="Bonometti L."/>
            <person name="Westerberg I."/>
            <person name="Brannstrom I.O."/>
            <person name="Guillou S."/>
            <person name="Cros-Aarteil S."/>
            <person name="Calhoun S."/>
            <person name="Haridas S."/>
            <person name="Kuo A."/>
            <person name="Mondo S."/>
            <person name="Pangilinan J."/>
            <person name="Riley R."/>
            <person name="LaButti K."/>
            <person name="Andreopoulos B."/>
            <person name="Lipzen A."/>
            <person name="Chen C."/>
            <person name="Yan M."/>
            <person name="Daum C."/>
            <person name="Ng V."/>
            <person name="Clum A."/>
            <person name="Steindorff A."/>
            <person name="Ohm R.A."/>
            <person name="Martin F."/>
            <person name="Silar P."/>
            <person name="Natvig D.O."/>
            <person name="Lalanne C."/>
            <person name="Gautier V."/>
            <person name="Ament-Velasquez S.L."/>
            <person name="Kruys A."/>
            <person name="Hutchinson M.I."/>
            <person name="Powell A.J."/>
            <person name="Barry K."/>
            <person name="Miller A.N."/>
            <person name="Grigoriev I.V."/>
            <person name="Debuchy R."/>
            <person name="Gladieux P."/>
            <person name="Hiltunen Thoren M."/>
            <person name="Johannesson H."/>
        </authorList>
    </citation>
    <scope>NUCLEOTIDE SEQUENCE</scope>
    <source>
        <strain evidence="4">PSN324</strain>
    </source>
</reference>
<dbReference type="PROSITE" id="PS00463">
    <property type="entry name" value="ZN2_CY6_FUNGAL_1"/>
    <property type="match status" value="1"/>
</dbReference>
<dbReference type="GO" id="GO:0000981">
    <property type="term" value="F:DNA-binding transcription factor activity, RNA polymerase II-specific"/>
    <property type="evidence" value="ECO:0007669"/>
    <property type="project" value="InterPro"/>
</dbReference>
<reference evidence="4" key="2">
    <citation type="submission" date="2023-06" db="EMBL/GenBank/DDBJ databases">
        <authorList>
            <consortium name="Lawrence Berkeley National Laboratory"/>
            <person name="Mondo S.J."/>
            <person name="Hensen N."/>
            <person name="Bonometti L."/>
            <person name="Westerberg I."/>
            <person name="Brannstrom I.O."/>
            <person name="Guillou S."/>
            <person name="Cros-Aarteil S."/>
            <person name="Calhoun S."/>
            <person name="Haridas S."/>
            <person name="Kuo A."/>
            <person name="Pangilinan J."/>
            <person name="Riley R."/>
            <person name="Labutti K."/>
            <person name="Andreopoulos B."/>
            <person name="Lipzen A."/>
            <person name="Chen C."/>
            <person name="Yanf M."/>
            <person name="Daum C."/>
            <person name="Ng V."/>
            <person name="Clum A."/>
            <person name="Steindorff A."/>
            <person name="Ohm R."/>
            <person name="Martin F."/>
            <person name="Silar P."/>
            <person name="Natvig D."/>
            <person name="Lalanne C."/>
            <person name="Gautier V."/>
            <person name="Ament-Velasquez S.L."/>
            <person name="Kruys A."/>
            <person name="Hutchinson M.I."/>
            <person name="Powell A.J."/>
            <person name="Barry K."/>
            <person name="Miller A.N."/>
            <person name="Grigoriev I.V."/>
            <person name="Debuchy R."/>
            <person name="Gladieux P."/>
            <person name="Thoren M.H."/>
            <person name="Johannesson H."/>
        </authorList>
    </citation>
    <scope>NUCLEOTIDE SEQUENCE</scope>
    <source>
        <strain evidence="4">PSN324</strain>
    </source>
</reference>
<dbReference type="GO" id="GO:0003677">
    <property type="term" value="F:DNA binding"/>
    <property type="evidence" value="ECO:0007669"/>
    <property type="project" value="InterPro"/>
</dbReference>
<evidence type="ECO:0000256" key="1">
    <source>
        <dbReference type="ARBA" id="ARBA00022723"/>
    </source>
</evidence>
<proteinExistence type="predicted"/>
<dbReference type="PROSITE" id="PS50048">
    <property type="entry name" value="ZN2_CY6_FUNGAL_2"/>
    <property type="match status" value="1"/>
</dbReference>
<dbReference type="CDD" id="cd12148">
    <property type="entry name" value="fungal_TF_MHR"/>
    <property type="match status" value="1"/>
</dbReference>
<accession>A0AAV9HQR8</accession>
<evidence type="ECO:0000259" key="3">
    <source>
        <dbReference type="PROSITE" id="PS50048"/>
    </source>
</evidence>
<feature type="domain" description="Zn(2)-C6 fungal-type" evidence="3">
    <location>
        <begin position="12"/>
        <end position="41"/>
    </location>
</feature>
<keyword evidence="1" id="KW-0479">Metal-binding</keyword>
<dbReference type="Pfam" id="PF00172">
    <property type="entry name" value="Zn_clus"/>
    <property type="match status" value="1"/>
</dbReference>
<dbReference type="Pfam" id="PF04082">
    <property type="entry name" value="Fungal_trans"/>
    <property type="match status" value="1"/>
</dbReference>
<dbReference type="Gene3D" id="4.10.240.10">
    <property type="entry name" value="Zn(2)-C6 fungal-type DNA-binding domain"/>
    <property type="match status" value="1"/>
</dbReference>
<keyword evidence="5" id="KW-1185">Reference proteome</keyword>
<dbReference type="InterPro" id="IPR050797">
    <property type="entry name" value="Carb_Metab_Trans_Reg"/>
</dbReference>
<dbReference type="EMBL" id="MU864964">
    <property type="protein sequence ID" value="KAK4463069.1"/>
    <property type="molecule type" value="Genomic_DNA"/>
</dbReference>
<dbReference type="Proteomes" id="UP001321749">
    <property type="component" value="Unassembled WGS sequence"/>
</dbReference>
<evidence type="ECO:0000313" key="4">
    <source>
        <dbReference type="EMBL" id="KAK4463069.1"/>
    </source>
</evidence>
<dbReference type="InterPro" id="IPR007219">
    <property type="entry name" value="XnlR_reg_dom"/>
</dbReference>
<dbReference type="GO" id="GO:0008270">
    <property type="term" value="F:zinc ion binding"/>
    <property type="evidence" value="ECO:0007669"/>
    <property type="project" value="InterPro"/>
</dbReference>
<dbReference type="SUPFAM" id="SSF57701">
    <property type="entry name" value="Zn2/Cys6 DNA-binding domain"/>
    <property type="match status" value="1"/>
</dbReference>
<protein>
    <recommendedName>
        <fullName evidence="3">Zn(2)-C6 fungal-type domain-containing protein</fullName>
    </recommendedName>
</protein>
<evidence type="ECO:0000313" key="5">
    <source>
        <dbReference type="Proteomes" id="UP001321749"/>
    </source>
</evidence>
<comment type="caution">
    <text evidence="4">The sequence shown here is derived from an EMBL/GenBank/DDBJ whole genome shotgun (WGS) entry which is preliminary data.</text>
</comment>
<dbReference type="PANTHER" id="PTHR31668">
    <property type="entry name" value="GLUCOSE TRANSPORT TRANSCRIPTION REGULATOR RGT1-RELATED-RELATED"/>
    <property type="match status" value="1"/>
</dbReference>
<dbReference type="InterPro" id="IPR036864">
    <property type="entry name" value="Zn2-C6_fun-type_DNA-bd_sf"/>
</dbReference>
<dbReference type="InterPro" id="IPR001138">
    <property type="entry name" value="Zn2Cys6_DnaBD"/>
</dbReference>
<name>A0AAV9HQR8_9PEZI</name>